<dbReference type="AlphaFoldDB" id="A0A1H3ZGB9"/>
<evidence type="ECO:0000313" key="3">
    <source>
        <dbReference type="EMBL" id="SEA22793.1"/>
    </source>
</evidence>
<dbReference type="CDD" id="cd00757">
    <property type="entry name" value="ThiF_MoeB_HesA_family"/>
    <property type="match status" value="1"/>
</dbReference>
<accession>A0A1H3ZGB9</accession>
<dbReference type="STRING" id="551991.SAMN05192529_11117"/>
<feature type="domain" description="Rhodanese" evidence="2">
    <location>
        <begin position="265"/>
        <end position="353"/>
    </location>
</feature>
<dbReference type="InterPro" id="IPR001763">
    <property type="entry name" value="Rhodanese-like_dom"/>
</dbReference>
<dbReference type="InterPro" id="IPR035985">
    <property type="entry name" value="Ubiquitin-activating_enz"/>
</dbReference>
<dbReference type="FunFam" id="3.40.50.720:FF:000080">
    <property type="entry name" value="Thiazole biosynthesis adenylyltransferase ThiF"/>
    <property type="match status" value="1"/>
</dbReference>
<name>A0A1H3ZGB9_9BACT</name>
<evidence type="ECO:0000313" key="4">
    <source>
        <dbReference type="Proteomes" id="UP000199041"/>
    </source>
</evidence>
<organism evidence="3 4">
    <name type="scientific">Arachidicoccus rhizosphaerae</name>
    <dbReference type="NCBI Taxonomy" id="551991"/>
    <lineage>
        <taxon>Bacteria</taxon>
        <taxon>Pseudomonadati</taxon>
        <taxon>Bacteroidota</taxon>
        <taxon>Chitinophagia</taxon>
        <taxon>Chitinophagales</taxon>
        <taxon>Chitinophagaceae</taxon>
        <taxon>Arachidicoccus</taxon>
    </lineage>
</organism>
<dbReference type="GO" id="GO:0008641">
    <property type="term" value="F:ubiquitin-like modifier activating enzyme activity"/>
    <property type="evidence" value="ECO:0007669"/>
    <property type="project" value="InterPro"/>
</dbReference>
<dbReference type="RefSeq" id="WP_091397831.1">
    <property type="nucleotide sequence ID" value="NZ_FNQY01000011.1"/>
</dbReference>
<reference evidence="3 4" key="1">
    <citation type="submission" date="2016-10" db="EMBL/GenBank/DDBJ databases">
        <authorList>
            <person name="de Groot N.N."/>
        </authorList>
    </citation>
    <scope>NUCLEOTIDE SEQUENCE [LARGE SCALE GENOMIC DNA]</scope>
    <source>
        <strain evidence="3 4">Vu-144</strain>
    </source>
</reference>
<dbReference type="CDD" id="cd00158">
    <property type="entry name" value="RHOD"/>
    <property type="match status" value="1"/>
</dbReference>
<dbReference type="Proteomes" id="UP000199041">
    <property type="component" value="Unassembled WGS sequence"/>
</dbReference>
<gene>
    <name evidence="3" type="ORF">SAMN05192529_11117</name>
</gene>
<evidence type="ECO:0000259" key="2">
    <source>
        <dbReference type="PROSITE" id="PS50206"/>
    </source>
</evidence>
<keyword evidence="4" id="KW-1185">Reference proteome</keyword>
<dbReference type="InterPro" id="IPR036873">
    <property type="entry name" value="Rhodanese-like_dom_sf"/>
</dbReference>
<sequence>MADTPGRYHCQMALPGFGMKGQQSLHRARVLIVGAGGLGCPVGQYLAAAGIGQLAIADDDTVSLSNLHRQILFTPADIGKPKALVAAERLQAQNPDIAVIAINERVHAGNILRLLEDFDLVVDGSDNFETKYLLSDACVLAHKPLIYGAIYRYEGQVAVLNVPLQDGTYAANYRDIFPDANKAAVPDCSEGGVLPPLAGIVGCLQASEVIKYFTDKAALLTGKLCMINLKDGSIYQIKLTRNPDIQIKDLSQHLYIESIGYEELKNGDYQLVDVRSFKEHLAFNIGGALLPLNTFADHLPALMDTIGISRPIVCYCETGKRSREGALLIKKYYPQATIYTLRNGISPLKEKTEQ</sequence>
<evidence type="ECO:0000256" key="1">
    <source>
        <dbReference type="ARBA" id="ARBA00009919"/>
    </source>
</evidence>
<dbReference type="OrthoDB" id="9804286at2"/>
<dbReference type="SUPFAM" id="SSF69572">
    <property type="entry name" value="Activating enzymes of the ubiquitin-like proteins"/>
    <property type="match status" value="1"/>
</dbReference>
<dbReference type="Gene3D" id="3.40.250.10">
    <property type="entry name" value="Rhodanese-like domain"/>
    <property type="match status" value="1"/>
</dbReference>
<dbReference type="Gene3D" id="3.40.50.720">
    <property type="entry name" value="NAD(P)-binding Rossmann-like Domain"/>
    <property type="match status" value="1"/>
</dbReference>
<comment type="similarity">
    <text evidence="1">Belongs to the HesA/MoeB/ThiF family.</text>
</comment>
<dbReference type="Pfam" id="PF00581">
    <property type="entry name" value="Rhodanese"/>
    <property type="match status" value="1"/>
</dbReference>
<proteinExistence type="inferred from homology"/>
<dbReference type="InterPro" id="IPR000594">
    <property type="entry name" value="ThiF_NAD_FAD-bd"/>
</dbReference>
<protein>
    <submittedName>
        <fullName evidence="3">Adenylyltransferase and sulfurtransferase</fullName>
    </submittedName>
</protein>
<dbReference type="GO" id="GO:0016779">
    <property type="term" value="F:nucleotidyltransferase activity"/>
    <property type="evidence" value="ECO:0007669"/>
    <property type="project" value="UniProtKB-KW"/>
</dbReference>
<keyword evidence="3" id="KW-0548">Nucleotidyltransferase</keyword>
<keyword evidence="3" id="KW-0808">Transferase</keyword>
<dbReference type="GO" id="GO:0005737">
    <property type="term" value="C:cytoplasm"/>
    <property type="evidence" value="ECO:0007669"/>
    <property type="project" value="TreeGrafter"/>
</dbReference>
<dbReference type="InterPro" id="IPR045886">
    <property type="entry name" value="ThiF/MoeB/HesA"/>
</dbReference>
<dbReference type="EMBL" id="FNQY01000011">
    <property type="protein sequence ID" value="SEA22793.1"/>
    <property type="molecule type" value="Genomic_DNA"/>
</dbReference>
<dbReference type="PROSITE" id="PS50206">
    <property type="entry name" value="RHODANESE_3"/>
    <property type="match status" value="1"/>
</dbReference>
<dbReference type="PANTHER" id="PTHR10953">
    <property type="entry name" value="UBIQUITIN-ACTIVATING ENZYME E1"/>
    <property type="match status" value="1"/>
</dbReference>
<dbReference type="PANTHER" id="PTHR10953:SF102">
    <property type="entry name" value="ADENYLYLTRANSFERASE AND SULFURTRANSFERASE MOCS3"/>
    <property type="match status" value="1"/>
</dbReference>
<dbReference type="GO" id="GO:0004792">
    <property type="term" value="F:thiosulfate-cyanide sulfurtransferase activity"/>
    <property type="evidence" value="ECO:0007669"/>
    <property type="project" value="TreeGrafter"/>
</dbReference>
<dbReference type="Pfam" id="PF00899">
    <property type="entry name" value="ThiF"/>
    <property type="match status" value="1"/>
</dbReference>